<keyword evidence="1" id="KW-0472">Membrane</keyword>
<protein>
    <submittedName>
        <fullName evidence="2">Uncharacterized protein</fullName>
    </submittedName>
</protein>
<dbReference type="RefSeq" id="WP_066445135.1">
    <property type="nucleotide sequence ID" value="NZ_CAUWFI010000039.1"/>
</dbReference>
<feature type="transmembrane region" description="Helical" evidence="1">
    <location>
        <begin position="79"/>
        <end position="96"/>
    </location>
</feature>
<keyword evidence="1" id="KW-1133">Transmembrane helix</keyword>
<comment type="caution">
    <text evidence="2">The sequence shown here is derived from an EMBL/GenBank/DDBJ whole genome shotgun (WGS) entry which is preliminary data.</text>
</comment>
<keyword evidence="1" id="KW-0812">Transmembrane</keyword>
<gene>
    <name evidence="2" type="ORF">EDD60_13518</name>
</gene>
<evidence type="ECO:0000256" key="1">
    <source>
        <dbReference type="SAM" id="Phobius"/>
    </source>
</evidence>
<dbReference type="EMBL" id="SMCQ01000035">
    <property type="protein sequence ID" value="TCV91134.1"/>
    <property type="molecule type" value="Genomic_DNA"/>
</dbReference>
<reference evidence="2 3" key="1">
    <citation type="submission" date="2019-03" db="EMBL/GenBank/DDBJ databases">
        <title>Genomic Encyclopedia of Type Strains, Phase IV (KMG-IV): sequencing the most valuable type-strain genomes for metagenomic binning, comparative biology and taxonomic classification.</title>
        <authorList>
            <person name="Goeker M."/>
        </authorList>
    </citation>
    <scope>NUCLEOTIDE SEQUENCE [LARGE SCALE GENOMIC DNA]</scope>
    <source>
        <strain evidence="2 3">DSM 29487</strain>
    </source>
</reference>
<accession>A0A4R3YJG0</accession>
<keyword evidence="3" id="KW-1185">Reference proteome</keyword>
<proteinExistence type="predicted"/>
<organism evidence="2 3">
    <name type="scientific">Longibaculum muris</name>
    <dbReference type="NCBI Taxonomy" id="1796628"/>
    <lineage>
        <taxon>Bacteria</taxon>
        <taxon>Bacillati</taxon>
        <taxon>Bacillota</taxon>
        <taxon>Erysipelotrichia</taxon>
        <taxon>Erysipelotrichales</taxon>
        <taxon>Coprobacillaceae</taxon>
        <taxon>Longibaculum</taxon>
    </lineage>
</organism>
<dbReference type="AlphaFoldDB" id="A0A4R3YJG0"/>
<name>A0A4R3YJG0_9FIRM</name>
<feature type="transmembrane region" description="Helical" evidence="1">
    <location>
        <begin position="47"/>
        <end position="72"/>
    </location>
</feature>
<dbReference type="Proteomes" id="UP000295515">
    <property type="component" value="Unassembled WGS sequence"/>
</dbReference>
<evidence type="ECO:0000313" key="2">
    <source>
        <dbReference type="EMBL" id="TCV91134.1"/>
    </source>
</evidence>
<evidence type="ECO:0000313" key="3">
    <source>
        <dbReference type="Proteomes" id="UP000295515"/>
    </source>
</evidence>
<sequence>MKNFLNGVVKTFGVSISAFIYSIYLLLHNQVPYDVEKSLKPGNTKKYIMIEIGFYVSCLILLISLTICLNFLTNIPIIIMLHAFLFVFILVVSAFLKNNLFIS</sequence>
<dbReference type="GeneID" id="98916787"/>
<feature type="transmembrane region" description="Helical" evidence="1">
    <location>
        <begin position="7"/>
        <end position="27"/>
    </location>
</feature>